<comment type="subcellular location">
    <subcellularLocation>
        <location evidence="1 7">Cell membrane</location>
        <topology evidence="1 7">Multi-pass membrane protein</topology>
    </subcellularLocation>
</comment>
<evidence type="ECO:0000256" key="6">
    <source>
        <dbReference type="ARBA" id="ARBA00023136"/>
    </source>
</evidence>
<protein>
    <submittedName>
        <fullName evidence="9">ABC transporter permease</fullName>
    </submittedName>
</protein>
<gene>
    <name evidence="9" type="ORF">ACFYWW_09035</name>
</gene>
<evidence type="ECO:0000256" key="1">
    <source>
        <dbReference type="ARBA" id="ARBA00004651"/>
    </source>
</evidence>
<keyword evidence="4 7" id="KW-0812">Transmembrane</keyword>
<comment type="caution">
    <text evidence="9">The sequence shown here is derived from an EMBL/GenBank/DDBJ whole genome shotgun (WGS) entry which is preliminary data.</text>
</comment>
<dbReference type="InterPro" id="IPR045621">
    <property type="entry name" value="BPD_transp_1_N"/>
</dbReference>
<evidence type="ECO:0000313" key="10">
    <source>
        <dbReference type="Proteomes" id="UP001601976"/>
    </source>
</evidence>
<organism evidence="9 10">
    <name type="scientific">Streptomyces flavidovirens</name>
    <dbReference type="NCBI Taxonomy" id="67298"/>
    <lineage>
        <taxon>Bacteria</taxon>
        <taxon>Bacillati</taxon>
        <taxon>Actinomycetota</taxon>
        <taxon>Actinomycetes</taxon>
        <taxon>Kitasatosporales</taxon>
        <taxon>Streptomycetaceae</taxon>
        <taxon>Streptomyces</taxon>
    </lineage>
</organism>
<feature type="transmembrane region" description="Helical" evidence="7">
    <location>
        <begin position="12"/>
        <end position="30"/>
    </location>
</feature>
<keyword evidence="10" id="KW-1185">Reference proteome</keyword>
<dbReference type="Pfam" id="PF00528">
    <property type="entry name" value="BPD_transp_1"/>
    <property type="match status" value="1"/>
</dbReference>
<feature type="transmembrane region" description="Helical" evidence="7">
    <location>
        <begin position="146"/>
        <end position="167"/>
    </location>
</feature>
<dbReference type="InterPro" id="IPR035906">
    <property type="entry name" value="MetI-like_sf"/>
</dbReference>
<sequence length="326" mass="36014">MLRFLVRRSLGALVIIFLICAITFFLFFALPSEPALLACGKNCSDPALIEQINRNLGLDEPVPVQFWHYVVGIFAGRDMEVGNCPAPCLGYSFNDSQPVWETILDRYPTTLSLAFGGAAVFLVTGVAIGMIAAARRGTATDKFFSSLSLIGNSLQIYFIGVIAMWLFVDTWGVFDRPEYFPLTENPAKWFGGMLLPWLVLSIIFIANYSRMTRSQMIEQLNEEHVRTAKAKGMSGRTVFFRYAWRGAVAPIVTIVGIDLGSLFGGAMITEFTFTLHGLGRLAVNSVTENDLPMLMGVMLFSCTAIVIANIVVDALYAYIDPRVRLS</sequence>
<keyword evidence="3" id="KW-1003">Cell membrane</keyword>
<dbReference type="EMBL" id="JBIAPK010000002">
    <property type="protein sequence ID" value="MFF3338869.1"/>
    <property type="molecule type" value="Genomic_DNA"/>
</dbReference>
<accession>A0ABW6RE21</accession>
<evidence type="ECO:0000256" key="2">
    <source>
        <dbReference type="ARBA" id="ARBA00022448"/>
    </source>
</evidence>
<evidence type="ECO:0000256" key="7">
    <source>
        <dbReference type="RuleBase" id="RU363032"/>
    </source>
</evidence>
<dbReference type="PANTHER" id="PTHR43163">
    <property type="entry name" value="DIPEPTIDE TRANSPORT SYSTEM PERMEASE PROTEIN DPPB-RELATED"/>
    <property type="match status" value="1"/>
</dbReference>
<feature type="transmembrane region" description="Helical" evidence="7">
    <location>
        <begin position="187"/>
        <end position="206"/>
    </location>
</feature>
<dbReference type="Pfam" id="PF19300">
    <property type="entry name" value="BPD_transp_1_N"/>
    <property type="match status" value="1"/>
</dbReference>
<evidence type="ECO:0000313" key="9">
    <source>
        <dbReference type="EMBL" id="MFF3338869.1"/>
    </source>
</evidence>
<dbReference type="SUPFAM" id="SSF161098">
    <property type="entry name" value="MetI-like"/>
    <property type="match status" value="1"/>
</dbReference>
<dbReference type="CDD" id="cd06261">
    <property type="entry name" value="TM_PBP2"/>
    <property type="match status" value="1"/>
</dbReference>
<feature type="transmembrane region" description="Helical" evidence="7">
    <location>
        <begin position="113"/>
        <end position="134"/>
    </location>
</feature>
<dbReference type="PROSITE" id="PS50928">
    <property type="entry name" value="ABC_TM1"/>
    <property type="match status" value="1"/>
</dbReference>
<reference evidence="9 10" key="1">
    <citation type="submission" date="2024-10" db="EMBL/GenBank/DDBJ databases">
        <title>The Natural Products Discovery Center: Release of the First 8490 Sequenced Strains for Exploring Actinobacteria Biosynthetic Diversity.</title>
        <authorList>
            <person name="Kalkreuter E."/>
            <person name="Kautsar S.A."/>
            <person name="Yang D."/>
            <person name="Bader C.D."/>
            <person name="Teijaro C.N."/>
            <person name="Fluegel L."/>
            <person name="Davis C.M."/>
            <person name="Simpson J.R."/>
            <person name="Lauterbach L."/>
            <person name="Steele A.D."/>
            <person name="Gui C."/>
            <person name="Meng S."/>
            <person name="Li G."/>
            <person name="Viehrig K."/>
            <person name="Ye F."/>
            <person name="Su P."/>
            <person name="Kiefer A.F."/>
            <person name="Nichols A."/>
            <person name="Cepeda A.J."/>
            <person name="Yan W."/>
            <person name="Fan B."/>
            <person name="Jiang Y."/>
            <person name="Adhikari A."/>
            <person name="Zheng C.-J."/>
            <person name="Schuster L."/>
            <person name="Cowan T.M."/>
            <person name="Smanski M.J."/>
            <person name="Chevrette M.G."/>
            <person name="De Carvalho L.P.S."/>
            <person name="Shen B."/>
        </authorList>
    </citation>
    <scope>NUCLEOTIDE SEQUENCE [LARGE SCALE GENOMIC DNA]</scope>
    <source>
        <strain evidence="9 10">NPDC003029</strain>
    </source>
</reference>
<evidence type="ECO:0000256" key="4">
    <source>
        <dbReference type="ARBA" id="ARBA00022692"/>
    </source>
</evidence>
<proteinExistence type="inferred from homology"/>
<comment type="similarity">
    <text evidence="7">Belongs to the binding-protein-dependent transport system permease family.</text>
</comment>
<dbReference type="Proteomes" id="UP001601976">
    <property type="component" value="Unassembled WGS sequence"/>
</dbReference>
<keyword evidence="2 7" id="KW-0813">Transport</keyword>
<dbReference type="RefSeq" id="WP_355719287.1">
    <property type="nucleotide sequence ID" value="NZ_JBEXNP010000007.1"/>
</dbReference>
<feature type="transmembrane region" description="Helical" evidence="7">
    <location>
        <begin position="246"/>
        <end position="273"/>
    </location>
</feature>
<keyword evidence="6 7" id="KW-0472">Membrane</keyword>
<evidence type="ECO:0000256" key="3">
    <source>
        <dbReference type="ARBA" id="ARBA00022475"/>
    </source>
</evidence>
<dbReference type="Gene3D" id="1.10.3720.10">
    <property type="entry name" value="MetI-like"/>
    <property type="match status" value="1"/>
</dbReference>
<name>A0ABW6RE21_9ACTN</name>
<dbReference type="PANTHER" id="PTHR43163:SF6">
    <property type="entry name" value="DIPEPTIDE TRANSPORT SYSTEM PERMEASE PROTEIN DPPB-RELATED"/>
    <property type="match status" value="1"/>
</dbReference>
<evidence type="ECO:0000259" key="8">
    <source>
        <dbReference type="PROSITE" id="PS50928"/>
    </source>
</evidence>
<dbReference type="InterPro" id="IPR000515">
    <property type="entry name" value="MetI-like"/>
</dbReference>
<keyword evidence="5 7" id="KW-1133">Transmembrane helix</keyword>
<evidence type="ECO:0000256" key="5">
    <source>
        <dbReference type="ARBA" id="ARBA00022989"/>
    </source>
</evidence>
<feature type="domain" description="ABC transmembrane type-1" evidence="8">
    <location>
        <begin position="107"/>
        <end position="316"/>
    </location>
</feature>
<feature type="transmembrane region" description="Helical" evidence="7">
    <location>
        <begin position="293"/>
        <end position="319"/>
    </location>
</feature>